<dbReference type="Gene3D" id="3.20.20.70">
    <property type="entry name" value="Aldolase class I"/>
    <property type="match status" value="1"/>
</dbReference>
<evidence type="ECO:0000313" key="8">
    <source>
        <dbReference type="Proteomes" id="UP001156398"/>
    </source>
</evidence>
<comment type="similarity">
    <text evidence="5">Belongs to the FMN-dependent alpha-hydroxy acid dehydrogenase family.</text>
</comment>
<dbReference type="RefSeq" id="WP_271322773.1">
    <property type="nucleotide sequence ID" value="NZ_JAAGKO020000021.1"/>
</dbReference>
<dbReference type="Pfam" id="PF01070">
    <property type="entry name" value="FMN_dh"/>
    <property type="match status" value="1"/>
</dbReference>
<dbReference type="PANTHER" id="PTHR10578:SF107">
    <property type="entry name" value="2-HYDROXYACID OXIDASE 1"/>
    <property type="match status" value="1"/>
</dbReference>
<dbReference type="EMBL" id="JAAGKO020000021">
    <property type="protein sequence ID" value="MDI5964154.1"/>
    <property type="molecule type" value="Genomic_DNA"/>
</dbReference>
<name>A0ABT6W072_9ACTN</name>
<dbReference type="InterPro" id="IPR008259">
    <property type="entry name" value="FMN_hydac_DH_AS"/>
</dbReference>
<evidence type="ECO:0000256" key="4">
    <source>
        <dbReference type="ARBA" id="ARBA00023002"/>
    </source>
</evidence>
<dbReference type="PIRSF" id="PIRSF000138">
    <property type="entry name" value="Al-hdrx_acd_dh"/>
    <property type="match status" value="1"/>
</dbReference>
<feature type="domain" description="FMN hydroxy acid dehydrogenase" evidence="6">
    <location>
        <begin position="12"/>
        <end position="364"/>
    </location>
</feature>
<evidence type="ECO:0000313" key="7">
    <source>
        <dbReference type="EMBL" id="MDI5964154.1"/>
    </source>
</evidence>
<dbReference type="CDD" id="cd02809">
    <property type="entry name" value="alpha_hydroxyacid_oxid_FMN"/>
    <property type="match status" value="1"/>
</dbReference>
<evidence type="ECO:0000259" key="6">
    <source>
        <dbReference type="PROSITE" id="PS51349"/>
    </source>
</evidence>
<dbReference type="Proteomes" id="UP001156398">
    <property type="component" value="Unassembled WGS sequence"/>
</dbReference>
<evidence type="ECO:0000256" key="5">
    <source>
        <dbReference type="ARBA" id="ARBA00024042"/>
    </source>
</evidence>
<gene>
    <name evidence="7" type="ORF">POF43_015750</name>
</gene>
<dbReference type="SUPFAM" id="SSF51395">
    <property type="entry name" value="FMN-linked oxidoreductases"/>
    <property type="match status" value="1"/>
</dbReference>
<dbReference type="InterPro" id="IPR012133">
    <property type="entry name" value="Alpha-hydoxy_acid_DH_FMN"/>
</dbReference>
<dbReference type="PROSITE" id="PS51349">
    <property type="entry name" value="FMN_HYDROXY_ACID_DH_2"/>
    <property type="match status" value="1"/>
</dbReference>
<evidence type="ECO:0000256" key="3">
    <source>
        <dbReference type="ARBA" id="ARBA00022643"/>
    </source>
</evidence>
<proteinExistence type="inferred from homology"/>
<protein>
    <submittedName>
        <fullName evidence="7">Alpha-hydroxy acid oxidase</fullName>
        <ecNumber evidence="7">1.-.-.-</ecNumber>
    </submittedName>
</protein>
<evidence type="ECO:0000256" key="2">
    <source>
        <dbReference type="ARBA" id="ARBA00022630"/>
    </source>
</evidence>
<dbReference type="PANTHER" id="PTHR10578">
    <property type="entry name" value="S -2-HYDROXY-ACID OXIDASE-RELATED"/>
    <property type="match status" value="1"/>
</dbReference>
<sequence length="367" mass="38881">MTHSTDEQTVEPTGERFATLEEIYARARERLDADTWAVLDGGAGVEQSLRDNLAALSRWSFRPKYLSGVTELVTGTTFLGIDLAFPVLTAPIGGDGMFHERGQCEIAAATAMAGIAPVVSEASRFSLETVAAAGDGPKIMQLHAWGEPEEFLALAHRACQAGYAALCVTIDCPTLGWRERTMTRRFVTPQEQWSGNYGADATSAANRLVSGSGSDWTWETLSQVRQRLDVPMLVKGVLTGEDAELAVAAGVDGIVVSNHGGRQLDCLPGTVDQLPEVVETVRGRVPVAVDGGIRRGADVLKALALGADVVLVGRLTAMALAAGGAAGVYAALSLLRAEFERSMLLAGRRALKDLDRSVVQPRAGGPR</sequence>
<comment type="cofactor">
    <cofactor evidence="1">
        <name>FMN</name>
        <dbReference type="ChEBI" id="CHEBI:58210"/>
    </cofactor>
</comment>
<dbReference type="PROSITE" id="PS00557">
    <property type="entry name" value="FMN_HYDROXY_ACID_DH_1"/>
    <property type="match status" value="1"/>
</dbReference>
<dbReference type="GO" id="GO:0016491">
    <property type="term" value="F:oxidoreductase activity"/>
    <property type="evidence" value="ECO:0007669"/>
    <property type="project" value="UniProtKB-KW"/>
</dbReference>
<comment type="caution">
    <text evidence="7">The sequence shown here is derived from an EMBL/GenBank/DDBJ whole genome shotgun (WGS) entry which is preliminary data.</text>
</comment>
<dbReference type="InterPro" id="IPR013785">
    <property type="entry name" value="Aldolase_TIM"/>
</dbReference>
<keyword evidence="4 7" id="KW-0560">Oxidoreductase</keyword>
<accession>A0ABT6W072</accession>
<keyword evidence="8" id="KW-1185">Reference proteome</keyword>
<dbReference type="InterPro" id="IPR037396">
    <property type="entry name" value="FMN_HAD"/>
</dbReference>
<organism evidence="7 8">
    <name type="scientific">Streptantibioticus silvisoli</name>
    <dbReference type="NCBI Taxonomy" id="2705255"/>
    <lineage>
        <taxon>Bacteria</taxon>
        <taxon>Bacillati</taxon>
        <taxon>Actinomycetota</taxon>
        <taxon>Actinomycetes</taxon>
        <taxon>Kitasatosporales</taxon>
        <taxon>Streptomycetaceae</taxon>
        <taxon>Streptantibioticus</taxon>
    </lineage>
</organism>
<keyword evidence="3" id="KW-0288">FMN</keyword>
<keyword evidence="2" id="KW-0285">Flavoprotein</keyword>
<dbReference type="EC" id="1.-.-.-" evidence="7"/>
<reference evidence="7 8" key="1">
    <citation type="submission" date="2023-05" db="EMBL/GenBank/DDBJ databases">
        <title>Streptantibioticus silvisoli sp. nov., acidotolerant actinomycetes 1 from pine litter.</title>
        <authorList>
            <person name="Swiecimska M."/>
            <person name="Golinska P."/>
            <person name="Sangal V."/>
            <person name="Wachnowicz B."/>
            <person name="Goodfellow M."/>
        </authorList>
    </citation>
    <scope>NUCLEOTIDE SEQUENCE [LARGE SCALE GENOMIC DNA]</scope>
    <source>
        <strain evidence="7 8">SL54</strain>
    </source>
</reference>
<evidence type="ECO:0000256" key="1">
    <source>
        <dbReference type="ARBA" id="ARBA00001917"/>
    </source>
</evidence>
<dbReference type="InterPro" id="IPR000262">
    <property type="entry name" value="FMN-dep_DH"/>
</dbReference>